<feature type="compositionally biased region" description="Basic and acidic residues" evidence="7">
    <location>
        <begin position="1086"/>
        <end position="1095"/>
    </location>
</feature>
<comment type="subcellular location">
    <subcellularLocation>
        <location evidence="1">Golgi apparatus</location>
        <location evidence="1">trans-Golgi network</location>
    </subcellularLocation>
</comment>
<evidence type="ECO:0000313" key="10">
    <source>
        <dbReference type="Proteomes" id="UP001255856"/>
    </source>
</evidence>
<name>A0AAD9IJ64_PROWI</name>
<dbReference type="InterPro" id="IPR039745">
    <property type="entry name" value="Vps54"/>
</dbReference>
<dbReference type="Proteomes" id="UP001255856">
    <property type="component" value="Unassembled WGS sequence"/>
</dbReference>
<dbReference type="GO" id="GO:0005829">
    <property type="term" value="C:cytosol"/>
    <property type="evidence" value="ECO:0007669"/>
    <property type="project" value="GOC"/>
</dbReference>
<dbReference type="GO" id="GO:0019905">
    <property type="term" value="F:syntaxin binding"/>
    <property type="evidence" value="ECO:0007669"/>
    <property type="project" value="TreeGrafter"/>
</dbReference>
<evidence type="ECO:0000256" key="1">
    <source>
        <dbReference type="ARBA" id="ARBA00004601"/>
    </source>
</evidence>
<dbReference type="GO" id="GO:0042147">
    <property type="term" value="P:retrograde transport, endosome to Golgi"/>
    <property type="evidence" value="ECO:0007669"/>
    <property type="project" value="InterPro"/>
</dbReference>
<keyword evidence="5" id="KW-0333">Golgi apparatus</keyword>
<accession>A0AAD9IJ64</accession>
<feature type="compositionally biased region" description="Low complexity" evidence="7">
    <location>
        <begin position="505"/>
        <end position="516"/>
    </location>
</feature>
<sequence>MRPPKPRLSGDGWGSGELEEASTTAALVAAQELQAVSNRPSTSYGWPFAASTEDDTPIPALRPDLYPEELEGFRGQGLVAALKEVPAHFFSDAFDFDSKDLWTEMPSVDDTAAQVKYIEKLGQYLDTVEAQLTLESAARATSIFEAGLRVGSVTEDVRGAARLSSDLRAPIAALARDWGAHLRRADELLARRARALRVLDSARALEEAEAARGALGGLLYGVGAQGAVVDYASILDVVDLLRAAVTSPDLAPLHCLQGLEEQANAALRALHGSLVADTLALAGLGDPRGRAIAEAAVERCREARDAAARDGRDQEAARSLGATPLGLQAVSGATRDAVGAALAETETTSPARADAGALLAALARTGQLPTAVAALERACAATLDDGLAGLLSLHAESAVRGAPSNEAPKPDAAPPSSADALPAFLDAVAFVCCAALERSRAAYGQLEAGVERWAGPSDADSASARRALEASRRETERRLQEGAVAAWVRALGARTSLLAAERGGRPAPASSAPAGPKEARQLGEAAMSEVQVIGSQTVHFCELIALPVGSRPAAQLRNAVQMHCRAVLECMHGAQLALLNGNLERDTWVQVPVPASVQALAEALERAAAEIWRSAKARTEADDQEVAAAGVGAPEPGHVTMPSERQDSEGGGRAGQSARPAPLRIKTPDGKPDGAVSPAAARAASPRTPTRSTPRASPRRSPAAGGLPPRPPGLGPASPQAEQLGLGPHVLSPRGSPPAGPGGRESPRAAVPRKFTLTVGAASAAPGTDPGAEPSAPTLAVRGQAFACTASLVALLGALGEYAELAAVAPAAAGETASRALELLKAFNSRACQLVLGAGAMQVAGLRSITARHLALAARGVCALAALTEPLAAVLVAPVGAGAASAPAARRQDQLLAGFRRAAEDMRHHASEVCTKFVAIMADRLEANLEGLAASVAQAAAEGAEGLDPVDPPALPPPSPFAATMSKQLSILANVLGPLLSAEQLESVFGRVAGLYARKAADAFGLLEAKRAHAARQRQAPDGDRAWWAQVESDARALLACLEGLPVQAGELKSLVEPLASWVNWRFVIKRRLEAERAAAAAEAEAARVDAEQVRSSETSAAEAIAHSPQRSNEDNGTGVDSEMHDAGAMGHAESSTNDDDDDDPDAQLFRPVSPGSSPLKAGSSGPLDSLYLESEASGIDADDAGAADEDGALMANGAEEDAGEARESALESSSSSPEAEPSQHGSLSIKGDPLGVLRAPAADS</sequence>
<evidence type="ECO:0000256" key="4">
    <source>
        <dbReference type="ARBA" id="ARBA00022927"/>
    </source>
</evidence>
<feature type="region of interest" description="Disordered" evidence="7">
    <location>
        <begin position="615"/>
        <end position="748"/>
    </location>
</feature>
<comment type="similarity">
    <text evidence="2">Belongs to the VPS54 family.</text>
</comment>
<feature type="compositionally biased region" description="Low complexity" evidence="7">
    <location>
        <begin position="1211"/>
        <end position="1223"/>
    </location>
</feature>
<keyword evidence="10" id="KW-1185">Reference proteome</keyword>
<evidence type="ECO:0000256" key="5">
    <source>
        <dbReference type="ARBA" id="ARBA00023034"/>
    </source>
</evidence>
<evidence type="ECO:0000256" key="2">
    <source>
        <dbReference type="ARBA" id="ARBA00009150"/>
    </source>
</evidence>
<dbReference type="GO" id="GO:0006896">
    <property type="term" value="P:Golgi to vacuole transport"/>
    <property type="evidence" value="ECO:0007669"/>
    <property type="project" value="TreeGrafter"/>
</dbReference>
<reference evidence="9" key="1">
    <citation type="submission" date="2021-01" db="EMBL/GenBank/DDBJ databases">
        <authorList>
            <person name="Eckstrom K.M.E."/>
        </authorList>
    </citation>
    <scope>NUCLEOTIDE SEQUENCE</scope>
    <source>
        <strain evidence="9">UVCC 0001</strain>
    </source>
</reference>
<keyword evidence="4" id="KW-0653">Protein transport</keyword>
<evidence type="ECO:0000313" key="9">
    <source>
        <dbReference type="EMBL" id="KAK2079519.1"/>
    </source>
</evidence>
<dbReference type="InterPro" id="IPR012501">
    <property type="entry name" value="Vps54_C"/>
</dbReference>
<organism evidence="9 10">
    <name type="scientific">Prototheca wickerhamii</name>
    <dbReference type="NCBI Taxonomy" id="3111"/>
    <lineage>
        <taxon>Eukaryota</taxon>
        <taxon>Viridiplantae</taxon>
        <taxon>Chlorophyta</taxon>
        <taxon>core chlorophytes</taxon>
        <taxon>Trebouxiophyceae</taxon>
        <taxon>Chlorellales</taxon>
        <taxon>Chlorellaceae</taxon>
        <taxon>Prototheca</taxon>
    </lineage>
</organism>
<feature type="compositionally biased region" description="Acidic residues" evidence="7">
    <location>
        <begin position="1181"/>
        <end position="1192"/>
    </location>
</feature>
<comment type="caution">
    <text evidence="9">The sequence shown here is derived from an EMBL/GenBank/DDBJ whole genome shotgun (WGS) entry which is preliminary data.</text>
</comment>
<feature type="compositionally biased region" description="Acidic residues" evidence="7">
    <location>
        <begin position="1137"/>
        <end position="1146"/>
    </location>
</feature>
<evidence type="ECO:0000256" key="3">
    <source>
        <dbReference type="ARBA" id="ARBA00022448"/>
    </source>
</evidence>
<evidence type="ECO:0000256" key="6">
    <source>
        <dbReference type="ARBA" id="ARBA00023054"/>
    </source>
</evidence>
<dbReference type="PANTHER" id="PTHR12965:SF0">
    <property type="entry name" value="VACUOLAR PROTEIN SORTING-ASSOCIATED PROTEIN 54"/>
    <property type="match status" value="1"/>
</dbReference>
<dbReference type="AlphaFoldDB" id="A0AAD9IJ64"/>
<feature type="domain" description="Vacuolar protein sorting-associated protein 54 C-terminal" evidence="8">
    <location>
        <begin position="784"/>
        <end position="924"/>
    </location>
</feature>
<proteinExistence type="inferred from homology"/>
<dbReference type="GO" id="GO:0015031">
    <property type="term" value="P:protein transport"/>
    <property type="evidence" value="ECO:0007669"/>
    <property type="project" value="UniProtKB-KW"/>
</dbReference>
<dbReference type="EMBL" id="JASFZW010000002">
    <property type="protein sequence ID" value="KAK2079519.1"/>
    <property type="molecule type" value="Genomic_DNA"/>
</dbReference>
<protein>
    <recommendedName>
        <fullName evidence="8">Vacuolar protein sorting-associated protein 54 C-terminal domain-containing protein</fullName>
    </recommendedName>
</protein>
<feature type="region of interest" description="Disordered" evidence="7">
    <location>
        <begin position="1"/>
        <end position="20"/>
    </location>
</feature>
<dbReference type="Pfam" id="PF07928">
    <property type="entry name" value="Vps54"/>
    <property type="match status" value="1"/>
</dbReference>
<evidence type="ECO:0000256" key="7">
    <source>
        <dbReference type="SAM" id="MobiDB-lite"/>
    </source>
</evidence>
<feature type="compositionally biased region" description="Low complexity" evidence="7">
    <location>
        <begin position="677"/>
        <end position="707"/>
    </location>
</feature>
<evidence type="ECO:0000259" key="8">
    <source>
        <dbReference type="Pfam" id="PF07928"/>
    </source>
</evidence>
<feature type="region of interest" description="Disordered" evidence="7">
    <location>
        <begin position="1086"/>
        <end position="1245"/>
    </location>
</feature>
<gene>
    <name evidence="9" type="ORF">QBZ16_001913</name>
</gene>
<keyword evidence="3" id="KW-0813">Transport</keyword>
<dbReference type="GO" id="GO:0000938">
    <property type="term" value="C:GARP complex"/>
    <property type="evidence" value="ECO:0007669"/>
    <property type="project" value="InterPro"/>
</dbReference>
<dbReference type="PANTHER" id="PTHR12965">
    <property type="entry name" value="VACUOLAR PROTEIN SORTING 54"/>
    <property type="match status" value="1"/>
</dbReference>
<feature type="region of interest" description="Disordered" evidence="7">
    <location>
        <begin position="499"/>
        <end position="521"/>
    </location>
</feature>
<keyword evidence="6" id="KW-0175">Coiled coil</keyword>
<feature type="compositionally biased region" description="Low complexity" evidence="7">
    <location>
        <begin position="626"/>
        <end position="637"/>
    </location>
</feature>